<proteinExistence type="predicted"/>
<evidence type="ECO:0000313" key="3">
    <source>
        <dbReference type="EMBL" id="MCU6700473.1"/>
    </source>
</evidence>
<sequence>MNKWEEDMIEQLRKESEDIQIPDSLRPDKIEKRLTERPKKYHWKKGYTAGLAAACCLLVCGAVLGIQKSPQRVSPVEKQDTATAQAESSDIQTAKSYDQIYEYLQANQDDQYGTDTGMLERGVVTESAEDSSSTNSAAAVDTGMAQSSKSSENAVYSETNVRQEGVDEADVVKTDGRYLYTLKDNGRSVAIVDTANGELQMVISIPVEADDQAREFYVSDGHLILISEFNQEREDGAWTYASTDTRVTTYDITDPEKPEKAGEVTQSGSYTSSRLTDGHLYLFSQYSVDVTSGITPKDEKDYIPYVNQQMLEADDIYLPPFSQAYMYEVVSSVDIAKPGEIQDSKAIFSDGGELYVSNDNIYWYETRWSEKTETVIKRMSYKDGKLKAEASGKVDGYINDSFSIDEYDGYLRVVTTDDETNGLYILNSNMKEVGSITGLAEGEQVYSARLLGDTGYFVTYEQTDPLFSVDLSDPKNPKIIGKLKIPGFSEYLHFYGENLLLGIGMDVDEDGFTTNGVKLSMFDISDSSDVKEIQKYTLENVYSAAVMYDYKAVLIDPEKNVIGFAADGNNSENYYVFSYNDTNGFECLMNETVNGNGYQSARGVYVDNTLYVVKGNIIEAYDMADYQKIDDLIL</sequence>
<dbReference type="RefSeq" id="WP_262581842.1">
    <property type="nucleotide sequence ID" value="NZ_JAOQJV010000012.1"/>
</dbReference>
<protein>
    <submittedName>
        <fullName evidence="3">Beta-propeller domain-containing protein</fullName>
    </submittedName>
</protein>
<feature type="compositionally biased region" description="Polar residues" evidence="1">
    <location>
        <begin position="144"/>
        <end position="162"/>
    </location>
</feature>
<keyword evidence="4" id="KW-1185">Reference proteome</keyword>
<dbReference type="Proteomes" id="UP001207605">
    <property type="component" value="Unassembled WGS sequence"/>
</dbReference>
<feature type="region of interest" description="Disordered" evidence="1">
    <location>
        <begin position="124"/>
        <end position="163"/>
    </location>
</feature>
<feature type="compositionally biased region" description="Polar residues" evidence="1">
    <location>
        <begin position="81"/>
        <end position="91"/>
    </location>
</feature>
<keyword evidence="2" id="KW-0812">Transmembrane</keyword>
<dbReference type="InterPro" id="IPR011044">
    <property type="entry name" value="Quino_amine_DH_bsu"/>
</dbReference>
<dbReference type="PIRSF" id="PIRSF006425">
    <property type="entry name" value="UCP006425_WD40"/>
    <property type="match status" value="1"/>
</dbReference>
<keyword evidence="2" id="KW-0472">Membrane</keyword>
<dbReference type="InterPro" id="IPR014441">
    <property type="entry name" value="UCP006425_b-propeller"/>
</dbReference>
<feature type="region of interest" description="Disordered" evidence="1">
    <location>
        <begin position="70"/>
        <end position="91"/>
    </location>
</feature>
<evidence type="ECO:0000256" key="1">
    <source>
        <dbReference type="SAM" id="MobiDB-lite"/>
    </source>
</evidence>
<gene>
    <name evidence="3" type="ORF">OCV65_09560</name>
</gene>
<evidence type="ECO:0000256" key="2">
    <source>
        <dbReference type="SAM" id="Phobius"/>
    </source>
</evidence>
<dbReference type="EMBL" id="JAOQJV010000012">
    <property type="protein sequence ID" value="MCU6700473.1"/>
    <property type="molecule type" value="Genomic_DNA"/>
</dbReference>
<dbReference type="Pfam" id="PF09826">
    <property type="entry name" value="Beta_propel"/>
    <property type="match status" value="1"/>
</dbReference>
<evidence type="ECO:0000313" key="4">
    <source>
        <dbReference type="Proteomes" id="UP001207605"/>
    </source>
</evidence>
<keyword evidence="2" id="KW-1133">Transmembrane helix</keyword>
<feature type="transmembrane region" description="Helical" evidence="2">
    <location>
        <begin position="47"/>
        <end position="66"/>
    </location>
</feature>
<organism evidence="3 4">
    <name type="scientific">Dorea ammoniilytica</name>
    <dbReference type="NCBI Taxonomy" id="2981788"/>
    <lineage>
        <taxon>Bacteria</taxon>
        <taxon>Bacillati</taxon>
        <taxon>Bacillota</taxon>
        <taxon>Clostridia</taxon>
        <taxon>Lachnospirales</taxon>
        <taxon>Lachnospiraceae</taxon>
        <taxon>Dorea</taxon>
    </lineage>
</organism>
<dbReference type="InterPro" id="IPR019198">
    <property type="entry name" value="Beta_propeller_containing"/>
</dbReference>
<reference evidence="3 4" key="1">
    <citation type="journal article" date="2021" name="ISME Commun">
        <title>Automated analysis of genomic sequences facilitates high-throughput and comprehensive description of bacteria.</title>
        <authorList>
            <person name="Hitch T.C.A."/>
        </authorList>
    </citation>
    <scope>NUCLEOTIDE SEQUENCE [LARGE SCALE GENOMIC DNA]</scope>
    <source>
        <strain evidence="3 4">Sanger_02</strain>
    </source>
</reference>
<accession>A0ABT2S7B1</accession>
<comment type="caution">
    <text evidence="3">The sequence shown here is derived from an EMBL/GenBank/DDBJ whole genome shotgun (WGS) entry which is preliminary data.</text>
</comment>
<dbReference type="SUPFAM" id="SSF50969">
    <property type="entry name" value="YVTN repeat-like/Quinoprotein amine dehydrogenase"/>
    <property type="match status" value="1"/>
</dbReference>
<name>A0ABT2S7B1_9FIRM</name>